<dbReference type="OrthoDB" id="7877160at2"/>
<accession>A0A369TI04</accession>
<gene>
    <name evidence="1" type="ORF">DU478_17410</name>
</gene>
<reference evidence="1 2" key="1">
    <citation type="submission" date="2018-07" db="EMBL/GenBank/DDBJ databases">
        <title>Thalassococcus profundi sp. nov., a marine bacterium isolated from deep seawater of Okinawa Trough.</title>
        <authorList>
            <person name="Yu M."/>
        </authorList>
    </citation>
    <scope>NUCLEOTIDE SEQUENCE [LARGE SCALE GENOMIC DNA]</scope>
    <source>
        <strain evidence="1 2">WRAS1</strain>
    </source>
</reference>
<sequence>MAESGVKSTSVGIKTTLDEVLGNSGGSTGRQAVTDLGTQLLGTTAMSVAFAAKADAEPTNARLDTLEEQAFTNAPVYPDTAAGLAATVEGAQFNVANADPDISYDTYRHDAGPVATLITTVPSPAALVARLATAANLGDVLDPAAARGNIGAASAEAVTAVAEKVPEVPRMVLVADDVAGLRDGDSVVTDADGGVVRLDALAQVTRTNDAVDALARDQGRWVLTVDPLLKAAGAAVTDAAGKVVSLSQPAVLGTPRYVLTADPALAGMGVVQTDTAGKVIQASPELPAYAARADAEVPPLSSELLAAAGIGLADEAAAWRADLELNGPPDEDPLNTPGGPVTVITDPAAINAYLPMVNRMDPVGTHTYRSGRLWRGYYGNNGPLGTNPEHTGYDMFMLIEMCDDDLTGTPPATDGATDDLNWHPVAIVHYAGDPNALVQDCQFFYTHQGYLVFSIAFKLGSALHTNRAWVIQNPDTGTPPDLDLETPGTFVIGPQTFFGYGFAFQSHYEGSEHRFFVSGFPDSSEPRNKDRIPRYCRLRLHETKVQGVVTEVRAHAEVISELPALLDRGIEDFPEPCAVPVGGDELWLIQRTDLGTYERRSYDGGKHWSDEAPSYAERELASASSKSTIARSPSGRLVWGFNNNNGRFDMSVMLSLKGSDGRDALWLPPLLLDGRARPKVTYPSIVFLRDRLGRYTGRFVVMYDRGRSETYVGQSGGTVAAGTPGSTTWNELITALVIEDLAAANAPDAFYRYTTNPGVALPA</sequence>
<dbReference type="RefSeq" id="WP_114512239.1">
    <property type="nucleotide sequence ID" value="NZ_QPMK01000016.1"/>
</dbReference>
<dbReference type="Proteomes" id="UP000253977">
    <property type="component" value="Unassembled WGS sequence"/>
</dbReference>
<evidence type="ECO:0000313" key="1">
    <source>
        <dbReference type="EMBL" id="RDD64979.1"/>
    </source>
</evidence>
<dbReference type="InterPro" id="IPR036278">
    <property type="entry name" value="Sialidase_sf"/>
</dbReference>
<keyword evidence="2" id="KW-1185">Reference proteome</keyword>
<comment type="caution">
    <text evidence="1">The sequence shown here is derived from an EMBL/GenBank/DDBJ whole genome shotgun (WGS) entry which is preliminary data.</text>
</comment>
<name>A0A369TI04_9RHOB</name>
<protein>
    <submittedName>
        <fullName evidence="1">Exo-alpha-sialidase</fullName>
    </submittedName>
</protein>
<dbReference type="SUPFAM" id="SSF50939">
    <property type="entry name" value="Sialidases"/>
    <property type="match status" value="1"/>
</dbReference>
<dbReference type="CDD" id="cd15482">
    <property type="entry name" value="Sialidase_non-viral"/>
    <property type="match status" value="1"/>
</dbReference>
<dbReference type="AlphaFoldDB" id="A0A369TI04"/>
<evidence type="ECO:0000313" key="2">
    <source>
        <dbReference type="Proteomes" id="UP000253977"/>
    </source>
</evidence>
<proteinExistence type="predicted"/>
<dbReference type="EMBL" id="QPMK01000016">
    <property type="protein sequence ID" value="RDD64979.1"/>
    <property type="molecule type" value="Genomic_DNA"/>
</dbReference>
<organism evidence="1 2">
    <name type="scientific">Thalassococcus profundi</name>
    <dbReference type="NCBI Taxonomy" id="2282382"/>
    <lineage>
        <taxon>Bacteria</taxon>
        <taxon>Pseudomonadati</taxon>
        <taxon>Pseudomonadota</taxon>
        <taxon>Alphaproteobacteria</taxon>
        <taxon>Rhodobacterales</taxon>
        <taxon>Roseobacteraceae</taxon>
        <taxon>Thalassococcus</taxon>
    </lineage>
</organism>